<protein>
    <submittedName>
        <fullName evidence="3">Beta-lactamase</fullName>
    </submittedName>
</protein>
<dbReference type="SUPFAM" id="SSF56601">
    <property type="entry name" value="beta-lactamase/transpeptidase-like"/>
    <property type="match status" value="1"/>
</dbReference>
<dbReference type="RefSeq" id="WP_015755562.1">
    <property type="nucleotide sequence ID" value="NC_013222.1"/>
</dbReference>
<dbReference type="PANTHER" id="PTHR43283">
    <property type="entry name" value="BETA-LACTAMASE-RELATED"/>
    <property type="match status" value="1"/>
</dbReference>
<evidence type="ECO:0000313" key="4">
    <source>
        <dbReference type="Proteomes" id="UP000009049"/>
    </source>
</evidence>
<dbReference type="AlphaFoldDB" id="A4CQ41"/>
<dbReference type="InterPro" id="IPR050789">
    <property type="entry name" value="Diverse_Enzym_Activities"/>
</dbReference>
<dbReference type="Pfam" id="PF00144">
    <property type="entry name" value="Beta-lactamase"/>
    <property type="match status" value="1"/>
</dbReference>
<reference evidence="3 4" key="1">
    <citation type="journal article" date="2009" name="J. Bacteriol.">
        <title>Complete genome sequence of Robiginitalea biformata HTCC2501.</title>
        <authorList>
            <person name="Oh H.M."/>
            <person name="Giovannoni S.J."/>
            <person name="Lee K."/>
            <person name="Ferriera S."/>
            <person name="Johnson J."/>
            <person name="Cho J.C."/>
        </authorList>
    </citation>
    <scope>NUCLEOTIDE SEQUENCE [LARGE SCALE GENOMIC DNA]</scope>
    <source>
        <strain evidence="4">ATCC BAA-864 / HTCC2501 / KCTC 12146</strain>
    </source>
</reference>
<dbReference type="InterPro" id="IPR001466">
    <property type="entry name" value="Beta-lactam-related"/>
</dbReference>
<dbReference type="EMBL" id="CP001712">
    <property type="protein sequence ID" value="EAR14126.1"/>
    <property type="molecule type" value="Genomic_DNA"/>
</dbReference>
<dbReference type="Proteomes" id="UP000009049">
    <property type="component" value="Chromosome"/>
</dbReference>
<keyword evidence="4" id="KW-1185">Reference proteome</keyword>
<evidence type="ECO:0000259" key="2">
    <source>
        <dbReference type="Pfam" id="PF00144"/>
    </source>
</evidence>
<feature type="signal peptide" evidence="1">
    <location>
        <begin position="1"/>
        <end position="27"/>
    </location>
</feature>
<dbReference type="STRING" id="313596.RB2501_01830"/>
<keyword evidence="1" id="KW-0732">Signal</keyword>
<proteinExistence type="predicted"/>
<feature type="chain" id="PRO_5002666433" evidence="1">
    <location>
        <begin position="28"/>
        <end position="371"/>
    </location>
</feature>
<organism evidence="3 4">
    <name type="scientific">Robiginitalea biformata (strain ATCC BAA-864 / DSM 15991 / KCTC 12146 / HTCC2501)</name>
    <dbReference type="NCBI Taxonomy" id="313596"/>
    <lineage>
        <taxon>Bacteria</taxon>
        <taxon>Pseudomonadati</taxon>
        <taxon>Bacteroidota</taxon>
        <taxon>Flavobacteriia</taxon>
        <taxon>Flavobacteriales</taxon>
        <taxon>Flavobacteriaceae</taxon>
        <taxon>Robiginitalea</taxon>
    </lineage>
</organism>
<gene>
    <name evidence="3" type="ordered locus">RB2501_01830</name>
</gene>
<dbReference type="PROSITE" id="PS51257">
    <property type="entry name" value="PROKAR_LIPOPROTEIN"/>
    <property type="match status" value="1"/>
</dbReference>
<sequence>MYWPGKKISIAAAATLLVLLAAGVSCTSDTEPADTTPPAKTGRYFPDPVSFAEWETTDPSDLGWDSAAESDLDTFLASSGTRALIILKSGRIAKETYFGTFTRDSLWYWASAGKTLTAFSVGLAVQEGFIDTGDATSDYLGAGWTSAPAEKEALITVGDQLRMTTGLNDLAFDCVSPGCLEYLADAGERWAYHNGPYTLLQSVVAAGTSESFTAFFNSRLRNRIGMDGLWFSTNGSNNVYFSTARSMARFGLLVLGRGSWGDTEILEDGDFLEDMLTPSQSLNASYGYLWWLNGKSSYMLPASQVVFPGELMPQAPSDLLAGLGKNDQKLYIVPSQELVIIRMGDDAGESLAGPSSFDNTLWQHLSAYMNL</sequence>
<evidence type="ECO:0000256" key="1">
    <source>
        <dbReference type="SAM" id="SignalP"/>
    </source>
</evidence>
<dbReference type="Gene3D" id="3.40.710.10">
    <property type="entry name" value="DD-peptidase/beta-lactamase superfamily"/>
    <property type="match status" value="1"/>
</dbReference>
<accession>A4CQ41</accession>
<dbReference type="eggNOG" id="COG1680">
    <property type="taxonomic scope" value="Bacteria"/>
</dbReference>
<dbReference type="OrthoDB" id="1185352at2"/>
<feature type="domain" description="Beta-lactamase-related" evidence="2">
    <location>
        <begin position="83"/>
        <end position="304"/>
    </location>
</feature>
<evidence type="ECO:0000313" key="3">
    <source>
        <dbReference type="EMBL" id="EAR14126.1"/>
    </source>
</evidence>
<dbReference type="InterPro" id="IPR012338">
    <property type="entry name" value="Beta-lactam/transpept-like"/>
</dbReference>
<name>A4CQ41_ROBBH</name>
<dbReference type="HOGENOM" id="CLU_045378_0_0_10"/>
<dbReference type="KEGG" id="rbi:RB2501_01830"/>